<dbReference type="Pfam" id="PF02949">
    <property type="entry name" value="7tm_6"/>
    <property type="match status" value="1"/>
</dbReference>
<dbReference type="PANTHER" id="PTHR21137:SF35">
    <property type="entry name" value="ODORANT RECEPTOR 19A-RELATED"/>
    <property type="match status" value="1"/>
</dbReference>
<dbReference type="GO" id="GO:0005886">
    <property type="term" value="C:plasma membrane"/>
    <property type="evidence" value="ECO:0007669"/>
    <property type="project" value="UniProtKB-SubCell"/>
</dbReference>
<evidence type="ECO:0000256" key="9">
    <source>
        <dbReference type="ARBA" id="ARBA00023224"/>
    </source>
</evidence>
<comment type="subcellular location">
    <subcellularLocation>
        <location evidence="1 10">Cell membrane</location>
        <topology evidence="1 10">Multi-pass membrane protein</topology>
    </subcellularLocation>
</comment>
<feature type="transmembrane region" description="Helical" evidence="10">
    <location>
        <begin position="136"/>
        <end position="155"/>
    </location>
</feature>
<evidence type="ECO:0000256" key="1">
    <source>
        <dbReference type="ARBA" id="ARBA00004651"/>
    </source>
</evidence>
<dbReference type="AlphaFoldDB" id="A0AAW1IZ59"/>
<keyword evidence="7 10" id="KW-0472">Membrane</keyword>
<reference evidence="11 12" key="1">
    <citation type="journal article" date="2024" name="BMC Genomics">
        <title>De novo assembly and annotation of Popillia japonica's genome with initial clues to its potential as an invasive pest.</title>
        <authorList>
            <person name="Cucini C."/>
            <person name="Boschi S."/>
            <person name="Funari R."/>
            <person name="Cardaioli E."/>
            <person name="Iannotti N."/>
            <person name="Marturano G."/>
            <person name="Paoli F."/>
            <person name="Bruttini M."/>
            <person name="Carapelli A."/>
            <person name="Frati F."/>
            <person name="Nardi F."/>
        </authorList>
    </citation>
    <scope>NUCLEOTIDE SEQUENCE [LARGE SCALE GENOMIC DNA]</scope>
    <source>
        <strain evidence="11">DMR45628</strain>
    </source>
</reference>
<gene>
    <name evidence="11" type="ORF">QE152_g32621</name>
</gene>
<comment type="caution">
    <text evidence="10">Lacks conserved residue(s) required for the propagation of feature annotation.</text>
</comment>
<evidence type="ECO:0000313" key="11">
    <source>
        <dbReference type="EMBL" id="KAK9695355.1"/>
    </source>
</evidence>
<name>A0AAW1IZ59_POPJA</name>
<dbReference type="GO" id="GO:0005549">
    <property type="term" value="F:odorant binding"/>
    <property type="evidence" value="ECO:0007669"/>
    <property type="project" value="InterPro"/>
</dbReference>
<evidence type="ECO:0000256" key="8">
    <source>
        <dbReference type="ARBA" id="ARBA00023170"/>
    </source>
</evidence>
<keyword evidence="12" id="KW-1185">Reference proteome</keyword>
<evidence type="ECO:0000256" key="4">
    <source>
        <dbReference type="ARBA" id="ARBA00022692"/>
    </source>
</evidence>
<protein>
    <recommendedName>
        <fullName evidence="10">Odorant receptor</fullName>
    </recommendedName>
</protein>
<keyword evidence="3 10" id="KW-0716">Sensory transduction</keyword>
<keyword evidence="6 10" id="KW-1133">Transmembrane helix</keyword>
<keyword evidence="8 10" id="KW-0675">Receptor</keyword>
<organism evidence="11 12">
    <name type="scientific">Popillia japonica</name>
    <name type="common">Japanese beetle</name>
    <dbReference type="NCBI Taxonomy" id="7064"/>
    <lineage>
        <taxon>Eukaryota</taxon>
        <taxon>Metazoa</taxon>
        <taxon>Ecdysozoa</taxon>
        <taxon>Arthropoda</taxon>
        <taxon>Hexapoda</taxon>
        <taxon>Insecta</taxon>
        <taxon>Pterygota</taxon>
        <taxon>Neoptera</taxon>
        <taxon>Endopterygota</taxon>
        <taxon>Coleoptera</taxon>
        <taxon>Polyphaga</taxon>
        <taxon>Scarabaeiformia</taxon>
        <taxon>Scarabaeidae</taxon>
        <taxon>Rutelinae</taxon>
        <taxon>Popillia</taxon>
    </lineage>
</organism>
<feature type="transmembrane region" description="Helical" evidence="10">
    <location>
        <begin position="259"/>
        <end position="285"/>
    </location>
</feature>
<feature type="transmembrane region" description="Helical" evidence="10">
    <location>
        <begin position="79"/>
        <end position="100"/>
    </location>
</feature>
<proteinExistence type="inferred from homology"/>
<dbReference type="PANTHER" id="PTHR21137">
    <property type="entry name" value="ODORANT RECEPTOR"/>
    <property type="match status" value="1"/>
</dbReference>
<evidence type="ECO:0000256" key="5">
    <source>
        <dbReference type="ARBA" id="ARBA00022725"/>
    </source>
</evidence>
<dbReference type="InterPro" id="IPR004117">
    <property type="entry name" value="7tm6_olfct_rcpt"/>
</dbReference>
<dbReference type="GO" id="GO:0004984">
    <property type="term" value="F:olfactory receptor activity"/>
    <property type="evidence" value="ECO:0007669"/>
    <property type="project" value="InterPro"/>
</dbReference>
<feature type="transmembrane region" description="Helical" evidence="10">
    <location>
        <begin position="42"/>
        <end position="67"/>
    </location>
</feature>
<evidence type="ECO:0000256" key="7">
    <source>
        <dbReference type="ARBA" id="ARBA00023136"/>
    </source>
</evidence>
<keyword evidence="9 10" id="KW-0807">Transducer</keyword>
<comment type="similarity">
    <text evidence="10">Belongs to the insect chemoreceptor superfamily. Heteromeric odorant receptor channel (TC 1.A.69) family.</text>
</comment>
<comment type="caution">
    <text evidence="11">The sequence shown here is derived from an EMBL/GenBank/DDBJ whole genome shotgun (WGS) entry which is preliminary data.</text>
</comment>
<evidence type="ECO:0000256" key="10">
    <source>
        <dbReference type="RuleBase" id="RU351113"/>
    </source>
</evidence>
<evidence type="ECO:0000313" key="12">
    <source>
        <dbReference type="Proteomes" id="UP001458880"/>
    </source>
</evidence>
<keyword evidence="4 10" id="KW-0812">Transmembrane</keyword>
<evidence type="ECO:0000256" key="6">
    <source>
        <dbReference type="ARBA" id="ARBA00022989"/>
    </source>
</evidence>
<keyword evidence="5 10" id="KW-0552">Olfaction</keyword>
<evidence type="ECO:0000256" key="3">
    <source>
        <dbReference type="ARBA" id="ARBA00022606"/>
    </source>
</evidence>
<sequence length="389" mass="45821">MQLVLKLQFFQRPKLLDFTKLPRRVLWCFGFYFGDGMEEHSFHCVICIISLTLIIPLPIMIMGKIVLDLKNDLQALLETLHYFFLHFWIVVKLMLFLCGFRRLRKLEAWLQTEIFNSHTRKQDHFFNEAMRKQMSFFKLLWSSTMCFTSMFALFLPSDKVSLNIPIWMPFKMPRIFCHIYQVLCYVITASTYPAIDCIITGLVANMTAQLQILGDNLDKIHLDVDGTILKCEDKIQERLKRFIQHHIAVLQFIDETEAIFSYSLFCQILFSVLGICLSGFQFLLVPPGNTKFMLACGYLTVMFFQIYFTCWFIEDLIIQGSDVVTSCYTSEWYNYGTPTKRLLFILMERAKKPISFRAGYFFTLSLATFVMILRNSYSYFAILRQVYKE</sequence>
<keyword evidence="2" id="KW-1003">Cell membrane</keyword>
<evidence type="ECO:0000256" key="2">
    <source>
        <dbReference type="ARBA" id="ARBA00022475"/>
    </source>
</evidence>
<feature type="transmembrane region" description="Helical" evidence="10">
    <location>
        <begin position="292"/>
        <end position="314"/>
    </location>
</feature>
<dbReference type="EMBL" id="JASPKY010000484">
    <property type="protein sequence ID" value="KAK9695355.1"/>
    <property type="molecule type" value="Genomic_DNA"/>
</dbReference>
<accession>A0AAW1IZ59</accession>
<dbReference type="Proteomes" id="UP001458880">
    <property type="component" value="Unassembled WGS sequence"/>
</dbReference>
<feature type="transmembrane region" description="Helical" evidence="10">
    <location>
        <begin position="354"/>
        <end position="373"/>
    </location>
</feature>
<dbReference type="GO" id="GO:0007165">
    <property type="term" value="P:signal transduction"/>
    <property type="evidence" value="ECO:0007669"/>
    <property type="project" value="UniProtKB-KW"/>
</dbReference>